<keyword evidence="3" id="KW-1185">Reference proteome</keyword>
<dbReference type="AlphaFoldDB" id="A0A9X3NCY9"/>
<organism evidence="2 3">
    <name type="scientific">Solirubrobacter phytolaccae</name>
    <dbReference type="NCBI Taxonomy" id="1404360"/>
    <lineage>
        <taxon>Bacteria</taxon>
        <taxon>Bacillati</taxon>
        <taxon>Actinomycetota</taxon>
        <taxon>Thermoleophilia</taxon>
        <taxon>Solirubrobacterales</taxon>
        <taxon>Solirubrobacteraceae</taxon>
        <taxon>Solirubrobacter</taxon>
    </lineage>
</organism>
<gene>
    <name evidence="2" type="ORF">OJ997_19915</name>
</gene>
<proteinExistence type="predicted"/>
<dbReference type="Proteomes" id="UP001147653">
    <property type="component" value="Unassembled WGS sequence"/>
</dbReference>
<dbReference type="GO" id="GO:0047464">
    <property type="term" value="F:heparosan-N-sulfate-glucuronate 5-epimerase activity"/>
    <property type="evidence" value="ECO:0007669"/>
    <property type="project" value="InterPro"/>
</dbReference>
<dbReference type="PANTHER" id="PTHR13174:SF3">
    <property type="entry name" value="D-GLUCURONYL C5-EPIMERASE"/>
    <property type="match status" value="1"/>
</dbReference>
<dbReference type="Pfam" id="PF06662">
    <property type="entry name" value="C5-epim_C"/>
    <property type="match status" value="1"/>
</dbReference>
<reference evidence="2" key="1">
    <citation type="submission" date="2022-10" db="EMBL/GenBank/DDBJ databases">
        <title>The WGS of Solirubrobacter phytolaccae KCTC 29190.</title>
        <authorList>
            <person name="Jiang Z."/>
        </authorList>
    </citation>
    <scope>NUCLEOTIDE SEQUENCE</scope>
    <source>
        <strain evidence="2">KCTC 29190</strain>
    </source>
</reference>
<dbReference type="GO" id="GO:0005975">
    <property type="term" value="P:carbohydrate metabolic process"/>
    <property type="evidence" value="ECO:0007669"/>
    <property type="project" value="UniProtKB-ARBA"/>
</dbReference>
<dbReference type="InterPro" id="IPR010598">
    <property type="entry name" value="C5-epim_C"/>
</dbReference>
<dbReference type="InterPro" id="IPR013783">
    <property type="entry name" value="Ig-like_fold"/>
</dbReference>
<dbReference type="InterPro" id="IPR039721">
    <property type="entry name" value="C5-epimerase"/>
</dbReference>
<dbReference type="EMBL" id="JAPDDP010000038">
    <property type="protein sequence ID" value="MDA0182587.1"/>
    <property type="molecule type" value="Genomic_DNA"/>
</dbReference>
<evidence type="ECO:0000313" key="2">
    <source>
        <dbReference type="EMBL" id="MDA0182587.1"/>
    </source>
</evidence>
<comment type="caution">
    <text evidence="2">The sequence shown here is derived from an EMBL/GenBank/DDBJ whole genome shotgun (WGS) entry which is preliminary data.</text>
</comment>
<evidence type="ECO:0000313" key="3">
    <source>
        <dbReference type="Proteomes" id="UP001147653"/>
    </source>
</evidence>
<feature type="domain" description="D-glucuronyl C5-epimerase C-terminal" evidence="1">
    <location>
        <begin position="165"/>
        <end position="332"/>
    </location>
</feature>
<name>A0A9X3NCY9_9ACTN</name>
<dbReference type="Gene3D" id="2.60.40.10">
    <property type="entry name" value="Immunoglobulins"/>
    <property type="match status" value="1"/>
</dbReference>
<dbReference type="GO" id="GO:0015012">
    <property type="term" value="P:heparan sulfate proteoglycan biosynthetic process"/>
    <property type="evidence" value="ECO:0007669"/>
    <property type="project" value="InterPro"/>
</dbReference>
<dbReference type="PANTHER" id="PTHR13174">
    <property type="entry name" value="D-GLUCURONYL C5-EPIMERASE"/>
    <property type="match status" value="1"/>
</dbReference>
<protein>
    <submittedName>
        <fullName evidence="2">D-glucuronyl C5-epimerase family protein</fullName>
    </submittedName>
</protein>
<dbReference type="RefSeq" id="WP_270026958.1">
    <property type="nucleotide sequence ID" value="NZ_JAPDDP010000038.1"/>
</dbReference>
<accession>A0A9X3NCY9</accession>
<evidence type="ECO:0000259" key="1">
    <source>
        <dbReference type="Pfam" id="PF06662"/>
    </source>
</evidence>
<sequence length="432" mass="46649">MAASPAQAQKKVTVAAELKRLQAAGADPAAISGYRATYTDARARVKKLTGARKVQLGGVITDLEGMAARKQFTASRLPSLFLTLQRNVEWWTTQRLLNAGERVSFTGSELVFQFYPGHGIQIQWLGTFGKLNGYWSGGKRYDVRAGALLDEIKGLSAQRAGGLAWEYLFPFDGQSPPWVSSLAQGTGLQAMARSATRLNRQEDVFPVALAGLSIFTAAPPSGVRIPSGTGAHYLQYSGLPTFKVANGFIQSLVGLYDFANLTGDPTAQSLFEDGDRAARQEIGTFDTGAWSLYSRGAPVTRESDLGYHKLLRDFLKALCSRTTTVEYCAAEQHFTEYLTLPPTLEPLKSTLTARKLGTVRFKLSKISRVTLKITRDGKAVATLTPGVLGYGSKSVAWTAPKKSGDYDVTVTATDLANNTATTTGVITVKKRG</sequence>